<evidence type="ECO:0000313" key="12">
    <source>
        <dbReference type="EMBL" id="GAQ94408.1"/>
    </source>
</evidence>
<dbReference type="PANTHER" id="PTHR30625:SF3">
    <property type="entry name" value="TOL-PAL SYSTEM PROTEIN TOLQ"/>
    <property type="match status" value="1"/>
</dbReference>
<evidence type="ECO:0000256" key="1">
    <source>
        <dbReference type="ARBA" id="ARBA00004651"/>
    </source>
</evidence>
<dbReference type="GO" id="GO:0043213">
    <property type="term" value="P:bacteriocin transport"/>
    <property type="evidence" value="ECO:0007669"/>
    <property type="project" value="InterPro"/>
</dbReference>
<reference evidence="13" key="1">
    <citation type="submission" date="2016-01" db="EMBL/GenBank/DDBJ databases">
        <title>Draft genome sequence of Thermodesulfovibrio aggregans strain TGE-P1.</title>
        <authorList>
            <person name="Sekiguchi Y."/>
            <person name="Ohashi A."/>
            <person name="Matsuura N."/>
            <person name="Tourlousse M.D."/>
        </authorList>
    </citation>
    <scope>NUCLEOTIDE SEQUENCE [LARGE SCALE GENOMIC DNA]</scope>
    <source>
        <strain evidence="13">TGE-P1</strain>
    </source>
</reference>
<evidence type="ECO:0000256" key="7">
    <source>
        <dbReference type="ARBA" id="ARBA00023136"/>
    </source>
</evidence>
<evidence type="ECO:0000313" key="13">
    <source>
        <dbReference type="Proteomes" id="UP000054976"/>
    </source>
</evidence>
<keyword evidence="9" id="KW-0653">Protein transport</keyword>
<dbReference type="OrthoDB" id="9805133at2"/>
<evidence type="ECO:0000256" key="9">
    <source>
        <dbReference type="RuleBase" id="RU004057"/>
    </source>
</evidence>
<comment type="subcellular location">
    <subcellularLocation>
        <location evidence="1">Cell membrane</location>
        <topology evidence="1">Multi-pass membrane protein</topology>
    </subcellularLocation>
    <subcellularLocation>
        <location evidence="9">Membrane</location>
        <topology evidence="9">Multi-pass membrane protein</topology>
    </subcellularLocation>
</comment>
<name>A0A0U9HMX0_9BACT</name>
<evidence type="ECO:0000256" key="8">
    <source>
        <dbReference type="ARBA" id="ARBA00023306"/>
    </source>
</evidence>
<keyword evidence="3" id="KW-0997">Cell inner membrane</keyword>
<dbReference type="Pfam" id="PF01618">
    <property type="entry name" value="MotA_ExbB"/>
    <property type="match status" value="1"/>
</dbReference>
<evidence type="ECO:0000256" key="5">
    <source>
        <dbReference type="ARBA" id="ARBA00022692"/>
    </source>
</evidence>
<proteinExistence type="inferred from homology"/>
<keyword evidence="6 10" id="KW-1133">Transmembrane helix</keyword>
<feature type="transmembrane region" description="Helical" evidence="10">
    <location>
        <begin position="157"/>
        <end position="182"/>
    </location>
</feature>
<accession>A0A0U9HMX0</accession>
<evidence type="ECO:0000256" key="6">
    <source>
        <dbReference type="ARBA" id="ARBA00022989"/>
    </source>
</evidence>
<dbReference type="GO" id="GO:0051301">
    <property type="term" value="P:cell division"/>
    <property type="evidence" value="ECO:0007669"/>
    <property type="project" value="UniProtKB-KW"/>
</dbReference>
<dbReference type="RefSeq" id="WP_059175865.1">
    <property type="nucleotide sequence ID" value="NZ_BCNO01000001.1"/>
</dbReference>
<comment type="caution">
    <text evidence="12">The sequence shown here is derived from an EMBL/GenBank/DDBJ whole genome shotgun (WGS) entry which is preliminary data.</text>
</comment>
<evidence type="ECO:0000256" key="4">
    <source>
        <dbReference type="ARBA" id="ARBA00022618"/>
    </source>
</evidence>
<dbReference type="InterPro" id="IPR014163">
    <property type="entry name" value="Tol-Pal_TolQ"/>
</dbReference>
<dbReference type="InterPro" id="IPR002898">
    <property type="entry name" value="MotA_ExbB_proton_chnl"/>
</dbReference>
<dbReference type="PANTHER" id="PTHR30625">
    <property type="entry name" value="PROTEIN TOLQ"/>
    <property type="match status" value="1"/>
</dbReference>
<keyword evidence="13" id="KW-1185">Reference proteome</keyword>
<keyword evidence="7 10" id="KW-0472">Membrane</keyword>
<organism evidence="12 13">
    <name type="scientific">Thermodesulfovibrio aggregans</name>
    <dbReference type="NCBI Taxonomy" id="86166"/>
    <lineage>
        <taxon>Bacteria</taxon>
        <taxon>Pseudomonadati</taxon>
        <taxon>Nitrospirota</taxon>
        <taxon>Thermodesulfovibrionia</taxon>
        <taxon>Thermodesulfovibrionales</taxon>
        <taxon>Thermodesulfovibrionaceae</taxon>
        <taxon>Thermodesulfovibrio</taxon>
    </lineage>
</organism>
<keyword evidence="9" id="KW-0813">Transport</keyword>
<dbReference type="InterPro" id="IPR050790">
    <property type="entry name" value="ExbB/TolQ_transport"/>
</dbReference>
<evidence type="ECO:0000256" key="10">
    <source>
        <dbReference type="SAM" id="Phobius"/>
    </source>
</evidence>
<gene>
    <name evidence="12" type="ORF">TAGGR_1588</name>
</gene>
<keyword evidence="5 10" id="KW-0812">Transmembrane</keyword>
<evidence type="ECO:0000256" key="2">
    <source>
        <dbReference type="ARBA" id="ARBA00022475"/>
    </source>
</evidence>
<dbReference type="NCBIfam" id="TIGR02796">
    <property type="entry name" value="tolQ"/>
    <property type="match status" value="1"/>
</dbReference>
<dbReference type="STRING" id="86166.TAGGR_1588"/>
<dbReference type="EMBL" id="BCNO01000001">
    <property type="protein sequence ID" value="GAQ94408.1"/>
    <property type="molecule type" value="Genomic_DNA"/>
</dbReference>
<evidence type="ECO:0000256" key="3">
    <source>
        <dbReference type="ARBA" id="ARBA00022519"/>
    </source>
</evidence>
<protein>
    <submittedName>
        <fullName evidence="12">Biopolymer transport protein TolQ</fullName>
    </submittedName>
</protein>
<feature type="transmembrane region" description="Helical" evidence="10">
    <location>
        <begin position="113"/>
        <end position="137"/>
    </location>
</feature>
<sequence>MELTVIDLIKQTGIVAKAVLLILLFFSIFSWAIIFYKWKIFKNIKRENQKFFEAFLTSNGAKELFSIAKRFELSPLASLYRGVFSEAYGKNPNNIEAIVRKYSSDEANKVESYLGFLATTGSTTPFIGLFGTVWGIMDAFRSIGIKGSASIATVAPGIAEALITTAAGLFAAIPAVIAYNYFTSQANKIINEVQDFSETLLKYPWQD</sequence>
<evidence type="ECO:0000259" key="11">
    <source>
        <dbReference type="Pfam" id="PF01618"/>
    </source>
</evidence>
<keyword evidence="8" id="KW-0131">Cell cycle</keyword>
<dbReference type="GO" id="GO:0017038">
    <property type="term" value="P:protein import"/>
    <property type="evidence" value="ECO:0007669"/>
    <property type="project" value="TreeGrafter"/>
</dbReference>
<feature type="domain" description="MotA/TolQ/ExbB proton channel" evidence="11">
    <location>
        <begin position="87"/>
        <end position="194"/>
    </location>
</feature>
<comment type="similarity">
    <text evidence="9">Belongs to the exbB/tolQ family.</text>
</comment>
<dbReference type="AlphaFoldDB" id="A0A0U9HMX0"/>
<dbReference type="Proteomes" id="UP000054976">
    <property type="component" value="Unassembled WGS sequence"/>
</dbReference>
<keyword evidence="4" id="KW-0132">Cell division</keyword>
<dbReference type="GO" id="GO:0005886">
    <property type="term" value="C:plasma membrane"/>
    <property type="evidence" value="ECO:0007669"/>
    <property type="project" value="UniProtKB-SubCell"/>
</dbReference>
<keyword evidence="2" id="KW-1003">Cell membrane</keyword>
<feature type="transmembrane region" description="Helical" evidence="10">
    <location>
        <begin position="14"/>
        <end position="36"/>
    </location>
</feature>